<dbReference type="PANTHER" id="PTHR30055:SF234">
    <property type="entry name" value="HTH-TYPE TRANSCRIPTIONAL REGULATOR BETI"/>
    <property type="match status" value="1"/>
</dbReference>
<evidence type="ECO:0000256" key="4">
    <source>
        <dbReference type="PROSITE-ProRule" id="PRU00335"/>
    </source>
</evidence>
<proteinExistence type="predicted"/>
<dbReference type="Proteomes" id="UP000253915">
    <property type="component" value="Unassembled WGS sequence"/>
</dbReference>
<comment type="caution">
    <text evidence="8">The sequence shown here is derived from an EMBL/GenBank/DDBJ whole genome shotgun (WGS) entry which is preliminary data.</text>
</comment>
<evidence type="ECO:0000313" key="11">
    <source>
        <dbReference type="Proteomes" id="UP000253915"/>
    </source>
</evidence>
<dbReference type="PANTHER" id="PTHR30055">
    <property type="entry name" value="HTH-TYPE TRANSCRIPTIONAL REGULATOR RUTR"/>
    <property type="match status" value="1"/>
</dbReference>
<feature type="region of interest" description="Disordered" evidence="5">
    <location>
        <begin position="1"/>
        <end position="30"/>
    </location>
</feature>
<evidence type="ECO:0000256" key="5">
    <source>
        <dbReference type="SAM" id="MobiDB-lite"/>
    </source>
</evidence>
<keyword evidence="2 4" id="KW-0238">DNA-binding</keyword>
<evidence type="ECO:0000256" key="1">
    <source>
        <dbReference type="ARBA" id="ARBA00023015"/>
    </source>
</evidence>
<reference evidence="10 11" key="1">
    <citation type="journal article" date="2018" name="Elife">
        <title>Discovery and characterization of a prevalent human gut bacterial enzyme sufficient for the inactivation of a family of plant toxins.</title>
        <authorList>
            <person name="Koppel N."/>
            <person name="Bisanz J.E."/>
            <person name="Pandelia M.E."/>
            <person name="Turnbaugh P.J."/>
            <person name="Balskus E.P."/>
        </authorList>
    </citation>
    <scope>NUCLEOTIDE SEQUENCE [LARGE SCALE GENOMIC DNA]</scope>
    <source>
        <strain evidence="9 11">16A</strain>
        <strain evidence="8 10">FAA1-1-60AUCSF</strain>
    </source>
</reference>
<evidence type="ECO:0000256" key="2">
    <source>
        <dbReference type="ARBA" id="ARBA00023125"/>
    </source>
</evidence>
<feature type="domain" description="HTH tetR-type" evidence="6">
    <location>
        <begin position="29"/>
        <end position="89"/>
    </location>
</feature>
<dbReference type="GO" id="GO:0000976">
    <property type="term" value="F:transcription cis-regulatory region binding"/>
    <property type="evidence" value="ECO:0007669"/>
    <property type="project" value="TreeGrafter"/>
</dbReference>
<keyword evidence="3" id="KW-0804">Transcription</keyword>
<evidence type="ECO:0000313" key="12">
    <source>
        <dbReference type="Proteomes" id="UP000436429"/>
    </source>
</evidence>
<dbReference type="Pfam" id="PF00440">
    <property type="entry name" value="TetR_N"/>
    <property type="match status" value="1"/>
</dbReference>
<feature type="DNA-binding region" description="H-T-H motif" evidence="4">
    <location>
        <begin position="52"/>
        <end position="71"/>
    </location>
</feature>
<dbReference type="PROSITE" id="PS50977">
    <property type="entry name" value="HTH_TETR_2"/>
    <property type="match status" value="1"/>
</dbReference>
<evidence type="ECO:0000256" key="3">
    <source>
        <dbReference type="ARBA" id="ARBA00023163"/>
    </source>
</evidence>
<evidence type="ECO:0000313" key="8">
    <source>
        <dbReference type="EMBL" id="RDB81741.1"/>
    </source>
</evidence>
<dbReference type="AlphaFoldDB" id="A0A369MWU3"/>
<dbReference type="Proteomes" id="UP000436429">
    <property type="component" value="Unassembled WGS sequence"/>
</dbReference>
<organism evidence="8 10">
    <name type="scientific">Eggerthella lenta</name>
    <name type="common">Eubacterium lentum</name>
    <dbReference type="NCBI Taxonomy" id="84112"/>
    <lineage>
        <taxon>Bacteria</taxon>
        <taxon>Bacillati</taxon>
        <taxon>Actinomycetota</taxon>
        <taxon>Coriobacteriia</taxon>
        <taxon>Eggerthellales</taxon>
        <taxon>Eggerthellaceae</taxon>
        <taxon>Eggerthella</taxon>
    </lineage>
</organism>
<evidence type="ECO:0000259" key="6">
    <source>
        <dbReference type="PROSITE" id="PS50977"/>
    </source>
</evidence>
<dbReference type="EMBL" id="WPOM01000046">
    <property type="protein sequence ID" value="MVN34267.1"/>
    <property type="molecule type" value="Genomic_DNA"/>
</dbReference>
<dbReference type="GO" id="GO:0003700">
    <property type="term" value="F:DNA-binding transcription factor activity"/>
    <property type="evidence" value="ECO:0007669"/>
    <property type="project" value="TreeGrafter"/>
</dbReference>
<dbReference type="PRINTS" id="PR00455">
    <property type="entry name" value="HTHTETR"/>
</dbReference>
<accession>A0A369MWU3</accession>
<dbReference type="SUPFAM" id="SSF46689">
    <property type="entry name" value="Homeodomain-like"/>
    <property type="match status" value="1"/>
</dbReference>
<dbReference type="Gene3D" id="1.10.357.10">
    <property type="entry name" value="Tetracycline Repressor, domain 2"/>
    <property type="match status" value="1"/>
</dbReference>
<dbReference type="Proteomes" id="UP000253857">
    <property type="component" value="Unassembled WGS sequence"/>
</dbReference>
<sequence>MAAATDETRRGTMRNHKTPAGETAGSERRDARGRLMSCAVAEFMEKGFAGASLRSIAAAADMTTGAIYGYFSGKEALFDAVVAPAADELYARYEGAQDRFYEQPLEAQTFERMRVYEERMMHDLLDFVYDNRDAFVLVFARSAGTAWERYLDRFIELEVRSTARYVREMREHGIGVVEPTPEMSRILAGMFFRGYFEPLLLGLSREAAHAFVADFERFFHAGYETIMSPQPS</sequence>
<dbReference type="GeneID" id="69510222"/>
<dbReference type="EMBL" id="PPUQ01000014">
    <property type="protein sequence ID" value="RDC37104.1"/>
    <property type="molecule type" value="Genomic_DNA"/>
</dbReference>
<feature type="compositionally biased region" description="Basic and acidic residues" evidence="5">
    <location>
        <begin position="1"/>
        <end position="10"/>
    </location>
</feature>
<protein>
    <submittedName>
        <fullName evidence="7">TetR family transcriptional regulator</fullName>
    </submittedName>
    <submittedName>
        <fullName evidence="8">TetR/AcrR family transcriptional regulator</fullName>
    </submittedName>
</protein>
<dbReference type="InterPro" id="IPR009057">
    <property type="entry name" value="Homeodomain-like_sf"/>
</dbReference>
<reference evidence="7 12" key="2">
    <citation type="submission" date="2019-11" db="EMBL/GenBank/DDBJ databases">
        <title>Whole genome shotgun sequencing (WGS) data from Adlercreutzia equolifaciens ResAG-91, Eggerthella lenta MRI-F36, MRI-F37, MRI-F40, ResAG-49, ResAG-88, ResAG-121, ResAG-145, and Gordonibacter sp. ResAG-5, ResAG-26, ResAG-43, ResAG-50, ResAG-59.</title>
        <authorList>
            <person name="Stoll D.A."/>
            <person name="Danylec N."/>
            <person name="Franz C.M.A.P."/>
            <person name="Huch M."/>
        </authorList>
    </citation>
    <scope>NUCLEOTIDE SEQUENCE [LARGE SCALE GENOMIC DNA]</scope>
    <source>
        <strain evidence="7 12">ResAG-88</strain>
    </source>
</reference>
<evidence type="ECO:0000313" key="10">
    <source>
        <dbReference type="Proteomes" id="UP000253857"/>
    </source>
</evidence>
<evidence type="ECO:0000313" key="7">
    <source>
        <dbReference type="EMBL" id="MVN34267.1"/>
    </source>
</evidence>
<keyword evidence="1" id="KW-0805">Transcription regulation</keyword>
<evidence type="ECO:0000313" key="9">
    <source>
        <dbReference type="EMBL" id="RDC37104.1"/>
    </source>
</evidence>
<name>A0A369MWU3_EGGLN</name>
<dbReference type="EMBL" id="PPTY01000041">
    <property type="protein sequence ID" value="RDB81741.1"/>
    <property type="molecule type" value="Genomic_DNA"/>
</dbReference>
<dbReference type="InterPro" id="IPR050109">
    <property type="entry name" value="HTH-type_TetR-like_transc_reg"/>
</dbReference>
<dbReference type="InterPro" id="IPR001647">
    <property type="entry name" value="HTH_TetR"/>
</dbReference>
<dbReference type="RefSeq" id="WP_081956928.1">
    <property type="nucleotide sequence ID" value="NZ_CABMOO010000013.1"/>
</dbReference>
<gene>
    <name evidence="9" type="ORF">C1853_10540</name>
    <name evidence="8" type="ORF">C1871_14255</name>
    <name evidence="7" type="ORF">GO726_14015</name>
</gene>